<gene>
    <name evidence="1" type="ordered locus">Cpin_0013</name>
</gene>
<name>A0A979FYL8_CHIPD</name>
<protein>
    <submittedName>
        <fullName evidence="1">Uncharacterized protein</fullName>
    </submittedName>
</protein>
<organism evidence="1 2">
    <name type="scientific">Chitinophaga pinensis (strain ATCC 43595 / DSM 2588 / LMG 13176 / NBRC 15968 / NCIMB 11800 / UQM 2034)</name>
    <dbReference type="NCBI Taxonomy" id="485918"/>
    <lineage>
        <taxon>Bacteria</taxon>
        <taxon>Pseudomonadati</taxon>
        <taxon>Bacteroidota</taxon>
        <taxon>Chitinophagia</taxon>
        <taxon>Chitinophagales</taxon>
        <taxon>Chitinophagaceae</taxon>
        <taxon>Chitinophaga</taxon>
    </lineage>
</organism>
<dbReference type="KEGG" id="cpi:Cpin_0013"/>
<sequence length="194" mass="22343">MNFIASTDEFVQKESFAGPFLPEFDKLTPEEKDRFVSSFIYTRSSKEGLRLPFTIAKTCMYYYLNAMGTHGFLIRPFPIPNMIVPKIRQITYAEDFNAVDLQKFVSEILIELEKKNAGWEHYFKLVLGMYTPEVLIEIKDLYPHVDVSKLEDRTTIFVVPYSLSPALPVIPGVPPPPVEEYQYPIVYDFGGLQP</sequence>
<accession>A0A979FYL8</accession>
<dbReference type="Proteomes" id="UP000002215">
    <property type="component" value="Chromosome"/>
</dbReference>
<dbReference type="OrthoDB" id="9827482at2"/>
<dbReference type="RefSeq" id="WP_012787698.1">
    <property type="nucleotide sequence ID" value="NC_013132.1"/>
</dbReference>
<proteinExistence type="predicted"/>
<dbReference type="AlphaFoldDB" id="A0A979FYL8"/>
<dbReference type="EMBL" id="CP001699">
    <property type="protein sequence ID" value="ACU57522.1"/>
    <property type="molecule type" value="Genomic_DNA"/>
</dbReference>
<reference evidence="2" key="1">
    <citation type="submission" date="2009-08" db="EMBL/GenBank/DDBJ databases">
        <title>The complete genome of Chitinophaga pinensis DSM 2588.</title>
        <authorList>
            <consortium name="US DOE Joint Genome Institute (JGI-PGF)"/>
            <person name="Lucas S."/>
            <person name="Copeland A."/>
            <person name="Lapidus A."/>
            <person name="Glavina del Rio T."/>
            <person name="Dalin E."/>
            <person name="Tice H."/>
            <person name="Bruce D."/>
            <person name="Goodwin L."/>
            <person name="Pitluck S."/>
            <person name="Kyrpides N."/>
            <person name="Mavromatis K."/>
            <person name="Ivanova N."/>
            <person name="Mikhailova N."/>
            <person name="Sims D."/>
            <person name="Meinche L."/>
            <person name="Brettin T."/>
            <person name="Detter J.C."/>
            <person name="Han C."/>
            <person name="Larimer F."/>
            <person name="Land M."/>
            <person name="Hauser L."/>
            <person name="Markowitz V."/>
            <person name="Cheng J.-F."/>
            <person name="Hugenholtz P."/>
            <person name="Woyke T."/>
            <person name="Wu D."/>
            <person name="Spring S."/>
            <person name="Klenk H.-P."/>
            <person name="Eisen J.A."/>
        </authorList>
    </citation>
    <scope>NUCLEOTIDE SEQUENCE [LARGE SCALE GENOMIC DNA]</scope>
    <source>
        <strain evidence="2">ATCC 43595 / DSM 2588 / LMG 13176 / NBRC 15968 / NCIMB 11800 / UQM 2034</strain>
    </source>
</reference>
<reference evidence="1 2" key="2">
    <citation type="journal article" date="2010" name="Stand. Genomic Sci.">
        <title>Complete genome sequence of Chitinophaga pinensis type strain (UQM 2034).</title>
        <authorList>
            <person name="Glavina Del Rio T."/>
            <person name="Abt B."/>
            <person name="Spring S."/>
            <person name="Lapidus A."/>
            <person name="Nolan M."/>
            <person name="Tice H."/>
            <person name="Copeland A."/>
            <person name="Cheng J.F."/>
            <person name="Chen F."/>
            <person name="Bruce D."/>
            <person name="Goodwin L."/>
            <person name="Pitluck S."/>
            <person name="Ivanova N."/>
            <person name="Mavromatis K."/>
            <person name="Mikhailova N."/>
            <person name="Pati A."/>
            <person name="Chen A."/>
            <person name="Palaniappan K."/>
            <person name="Land M."/>
            <person name="Hauser L."/>
            <person name="Chang Y.J."/>
            <person name="Jeffries C.D."/>
            <person name="Chain P."/>
            <person name="Saunders E."/>
            <person name="Detter J.C."/>
            <person name="Brettin T."/>
            <person name="Rohde M."/>
            <person name="Goker M."/>
            <person name="Bristow J."/>
            <person name="Eisen J.A."/>
            <person name="Markowitz V."/>
            <person name="Hugenholtz P."/>
            <person name="Kyrpides N.C."/>
            <person name="Klenk H.P."/>
            <person name="Lucas S."/>
        </authorList>
    </citation>
    <scope>NUCLEOTIDE SEQUENCE [LARGE SCALE GENOMIC DNA]</scope>
    <source>
        <strain evidence="2">ATCC 43595 / DSM 2588 / LMG 13176 / NBRC 15968 / NCIMB 11800 / UQM 2034</strain>
    </source>
</reference>
<evidence type="ECO:0000313" key="1">
    <source>
        <dbReference type="EMBL" id="ACU57522.1"/>
    </source>
</evidence>
<evidence type="ECO:0000313" key="2">
    <source>
        <dbReference type="Proteomes" id="UP000002215"/>
    </source>
</evidence>